<feature type="signal peptide" evidence="1">
    <location>
        <begin position="1"/>
        <end position="28"/>
    </location>
</feature>
<feature type="domain" description="Rv2525c-like glycoside hydrolase-like" evidence="2">
    <location>
        <begin position="82"/>
        <end position="290"/>
    </location>
</feature>
<evidence type="ECO:0000256" key="1">
    <source>
        <dbReference type="SAM" id="SignalP"/>
    </source>
</evidence>
<gene>
    <name evidence="3" type="ORF">JK363_06700</name>
</gene>
<dbReference type="EMBL" id="JAERRF010000003">
    <property type="protein sequence ID" value="MBL1096357.1"/>
    <property type="molecule type" value="Genomic_DNA"/>
</dbReference>
<proteinExistence type="predicted"/>
<evidence type="ECO:0000259" key="2">
    <source>
        <dbReference type="Pfam" id="PF08924"/>
    </source>
</evidence>
<keyword evidence="1" id="KW-0732">Signal</keyword>
<name>A0ABS1N8G0_9ACTN</name>
<feature type="chain" id="PRO_5046030775" evidence="1">
    <location>
        <begin position="29"/>
        <end position="298"/>
    </location>
</feature>
<organism evidence="3 4">
    <name type="scientific">Streptomyces coffeae</name>
    <dbReference type="NCBI Taxonomy" id="621382"/>
    <lineage>
        <taxon>Bacteria</taxon>
        <taxon>Bacillati</taxon>
        <taxon>Actinomycetota</taxon>
        <taxon>Actinomycetes</taxon>
        <taxon>Kitasatosporales</taxon>
        <taxon>Streptomycetaceae</taxon>
        <taxon>Streptomyces</taxon>
    </lineage>
</organism>
<dbReference type="RefSeq" id="WP_201872416.1">
    <property type="nucleotide sequence ID" value="NZ_JAERRF010000003.1"/>
</dbReference>
<dbReference type="InterPro" id="IPR015020">
    <property type="entry name" value="Rv2525c-like_Glyco_Hydro-like"/>
</dbReference>
<dbReference type="Pfam" id="PF08924">
    <property type="entry name" value="Rv2525c_GlyHyd-like"/>
    <property type="match status" value="1"/>
</dbReference>
<dbReference type="Proteomes" id="UP000634229">
    <property type="component" value="Unassembled WGS sequence"/>
</dbReference>
<comment type="caution">
    <text evidence="3">The sequence shown here is derived from an EMBL/GenBank/DDBJ whole genome shotgun (WGS) entry which is preliminary data.</text>
</comment>
<evidence type="ECO:0000313" key="3">
    <source>
        <dbReference type="EMBL" id="MBL1096357.1"/>
    </source>
</evidence>
<keyword evidence="4" id="KW-1185">Reference proteome</keyword>
<dbReference type="InterPro" id="IPR017853">
    <property type="entry name" value="GH"/>
</dbReference>
<protein>
    <submittedName>
        <fullName evidence="3">DUF1906 domain-containing protein</fullName>
    </submittedName>
</protein>
<evidence type="ECO:0000313" key="4">
    <source>
        <dbReference type="Proteomes" id="UP000634229"/>
    </source>
</evidence>
<accession>A0ABS1N8G0</accession>
<dbReference type="SUPFAM" id="SSF51445">
    <property type="entry name" value="(Trans)glycosidases"/>
    <property type="match status" value="1"/>
</dbReference>
<sequence length="298" mass="32110">MSRRKQSGWAITGWAAGLVTALASITGAAPVSSKAALPAPSETGGFSSAESALPDPRDLGAKVFTGWAFDTCRTPPLSTLRAWHGSRYRALGVYFGGRGRACPSQPHLTASWMRGAAALGWHALPVYVGSQSPCVRNIDKTHVPIGSSPWSQGRAEARDAVARAKALGMKERSALYLDMEAYDQSHTGCAATTLSFIRAWNREVAAQGFFPGFYSSAESGVRHLEQARKDGVDDLPSVMWFARWTTKASLNGEPALAGAAWQPHRRVHQYRGNVDVTYGGRTLRIDRNKVDAPVAIVE</sequence>
<dbReference type="Gene3D" id="3.20.20.80">
    <property type="entry name" value="Glycosidases"/>
    <property type="match status" value="1"/>
</dbReference>
<reference evidence="3 4" key="1">
    <citation type="submission" date="2021-01" db="EMBL/GenBank/DDBJ databases">
        <title>WGS of actinomycetes isolated from Thailand.</title>
        <authorList>
            <person name="Thawai C."/>
        </authorList>
    </citation>
    <scope>NUCLEOTIDE SEQUENCE [LARGE SCALE GENOMIC DNA]</scope>
    <source>
        <strain evidence="3 4">CA1R205</strain>
    </source>
</reference>